<dbReference type="RefSeq" id="WP_185273463.1">
    <property type="nucleotide sequence ID" value="NZ_CP055156.1"/>
</dbReference>
<protein>
    <submittedName>
        <fullName evidence="2">AsmA family protein</fullName>
    </submittedName>
</protein>
<dbReference type="PANTHER" id="PTHR30441:SF8">
    <property type="entry name" value="DUF748 DOMAIN-CONTAINING PROTEIN"/>
    <property type="match status" value="1"/>
</dbReference>
<evidence type="ECO:0000313" key="2">
    <source>
        <dbReference type="EMBL" id="QNF32685.1"/>
    </source>
</evidence>
<gene>
    <name evidence="2" type="ORF">HUW51_08060</name>
</gene>
<dbReference type="EMBL" id="CP055156">
    <property type="protein sequence ID" value="QNF32685.1"/>
    <property type="molecule type" value="Genomic_DNA"/>
</dbReference>
<keyword evidence="3" id="KW-1185">Reference proteome</keyword>
<dbReference type="PANTHER" id="PTHR30441">
    <property type="entry name" value="DUF748 DOMAIN-CONTAINING PROTEIN"/>
    <property type="match status" value="1"/>
</dbReference>
<sequence length="999" mass="109664">MKKVFIGFAIFIVVLLAAAALAPYLFKDKIKQVLDKQIAKNVNAKVLYQTDNVNISLFRDFPNLALSIDDLTVIGQDSFRRDTLAALPNFSLGLDLMSVIAGDRLKIRSVKLQDPRLKLKVLKSGRANWDIFISDTTQVETPADTANTFNVAIKGWEINNGTLVYEDLSIPFRAEAYHVNHSGSGDFEQNVFDMKSRTTADGFTFNFDGMDYLDSAQLDADITMDMDLNQSKYTFKENNIKLNEFGFGFDGSLAMPTDDINMDLTFKAADTDFRSILSIVPGIFTEKFKNIKTDGKVAFNGYVKGTFNDTSMPGFGTDLKVTNGMFKYPDLPQAATNINIDMSVDNKDGVINNTNVLIRQMHLDLGKNPVDAKASIQGLEPMKVDGNVKARVDLAEMTKVFPIADMTLRGLLAVDAVAKGTYSKTQMPVVNAKMNLANGFVKAKQFPAPIQNLNVVSTITNTTGNTDDTKVLIERFNMLLDGEPLEGRVFVQNIDKPAFDARIKGILDLTKITKIFPLEDMTLAGRINADVSAKGKMTDIDAGKYANITSSGNMQINNLTYKSTDLPQGMKITSANTVFNNEKIEVRDMKGFVGKSDVQVNGSVSNYMGYLFGKNQSLRGNFNLNSSRFDVNEWMVDEMSGEPVPEEATGVIPVPENLDFVLNTNINQVEYDNLKLNNLKGTVTLRDQVAKLDQVAFNTLGGSFVTTGSYNTKNLQHPAFTFGLNIKNLDFKSAYNAFNTIKALAPIAQFLDGKFSTNFNFNGELGADMMPVYSTLTGKGLIEVVKAVVNDNVIVNRISEVTNFKELKNFTIQNKAISAEIVDGNLVVKPFDFTVGNIKTTIGGTNGFNGNLTYALALDVPTGQVGNALNAKLTSLTGVKDIKGTDRVTMNLNVGGTVTNPKVSLSTASAKSQAKQVVQSIVQEKVDVAKARLEQEKQKAQDSIKAELDRKRVEAEAKAKAEIAKRTQEAEQKLKKQASEKINSLFNKKKPATDTAKKN</sequence>
<dbReference type="InterPro" id="IPR052894">
    <property type="entry name" value="AsmA-related"/>
</dbReference>
<evidence type="ECO:0000256" key="1">
    <source>
        <dbReference type="SAM" id="MobiDB-lite"/>
    </source>
</evidence>
<dbReference type="KEGG" id="aswu:HUW51_08060"/>
<feature type="region of interest" description="Disordered" evidence="1">
    <location>
        <begin position="968"/>
        <end position="999"/>
    </location>
</feature>
<dbReference type="GO" id="GO:0005886">
    <property type="term" value="C:plasma membrane"/>
    <property type="evidence" value="ECO:0007669"/>
    <property type="project" value="TreeGrafter"/>
</dbReference>
<name>A0A7G7G6A1_9BACT</name>
<accession>A0A7G7G6A1</accession>
<dbReference type="GO" id="GO:0090313">
    <property type="term" value="P:regulation of protein targeting to membrane"/>
    <property type="evidence" value="ECO:0007669"/>
    <property type="project" value="TreeGrafter"/>
</dbReference>
<proteinExistence type="predicted"/>
<evidence type="ECO:0000313" key="3">
    <source>
        <dbReference type="Proteomes" id="UP000515237"/>
    </source>
</evidence>
<feature type="compositionally biased region" description="Basic and acidic residues" evidence="1">
    <location>
        <begin position="968"/>
        <end position="979"/>
    </location>
</feature>
<organism evidence="2 3">
    <name type="scientific">Adhaeribacter swui</name>
    <dbReference type="NCBI Taxonomy" id="2086471"/>
    <lineage>
        <taxon>Bacteria</taxon>
        <taxon>Pseudomonadati</taxon>
        <taxon>Bacteroidota</taxon>
        <taxon>Cytophagia</taxon>
        <taxon>Cytophagales</taxon>
        <taxon>Hymenobacteraceae</taxon>
        <taxon>Adhaeribacter</taxon>
    </lineage>
</organism>
<dbReference type="AlphaFoldDB" id="A0A7G7G6A1"/>
<reference evidence="2 3" key="1">
    <citation type="journal article" date="2018" name="Int. J. Syst. Evol. Microbiol.">
        <title>Adhaeribacter swui sp. nov., isolated from wet mud.</title>
        <authorList>
            <person name="Kim D.U."/>
            <person name="Kim K.W."/>
            <person name="Kang M.S."/>
            <person name="Kim J.Y."/>
            <person name="Jang J.H."/>
            <person name="Kim M.K."/>
        </authorList>
    </citation>
    <scope>NUCLEOTIDE SEQUENCE [LARGE SCALE GENOMIC DNA]</scope>
    <source>
        <strain evidence="2 3">KCTC 52873</strain>
    </source>
</reference>
<dbReference type="Proteomes" id="UP000515237">
    <property type="component" value="Chromosome"/>
</dbReference>